<keyword evidence="3" id="KW-0408">Iron</keyword>
<dbReference type="Proteomes" id="UP000005239">
    <property type="component" value="Unassembled WGS sequence"/>
</dbReference>
<evidence type="ECO:0000313" key="5">
    <source>
        <dbReference type="Proteomes" id="UP000005239"/>
    </source>
</evidence>
<comment type="similarity">
    <text evidence="1">Belongs to the cytochrome P450 family.</text>
</comment>
<dbReference type="PRINTS" id="PR00385">
    <property type="entry name" value="P450"/>
</dbReference>
<reference evidence="5" key="1">
    <citation type="journal article" date="2008" name="Nat. Genet.">
        <title>The Pristionchus pacificus genome provides a unique perspective on nematode lifestyle and parasitism.</title>
        <authorList>
            <person name="Dieterich C."/>
            <person name="Clifton S.W."/>
            <person name="Schuster L.N."/>
            <person name="Chinwalla A."/>
            <person name="Delehaunty K."/>
            <person name="Dinkelacker I."/>
            <person name="Fulton L."/>
            <person name="Fulton R."/>
            <person name="Godfrey J."/>
            <person name="Minx P."/>
            <person name="Mitreva M."/>
            <person name="Roeseler W."/>
            <person name="Tian H."/>
            <person name="Witte H."/>
            <person name="Yang S.P."/>
            <person name="Wilson R.K."/>
            <person name="Sommer R.J."/>
        </authorList>
    </citation>
    <scope>NUCLEOTIDE SEQUENCE [LARGE SCALE GENOMIC DNA]</scope>
    <source>
        <strain evidence="5">PS312</strain>
    </source>
</reference>
<keyword evidence="3" id="KW-0349">Heme</keyword>
<keyword evidence="5" id="KW-1185">Reference proteome</keyword>
<name>A0A2A6C4M6_PRIPA</name>
<gene>
    <name evidence="4" type="primary">WBGene00283943</name>
</gene>
<dbReference type="Gene3D" id="1.10.630.10">
    <property type="entry name" value="Cytochrome P450"/>
    <property type="match status" value="1"/>
</dbReference>
<dbReference type="GO" id="GO:0020037">
    <property type="term" value="F:heme binding"/>
    <property type="evidence" value="ECO:0007669"/>
    <property type="project" value="InterPro"/>
</dbReference>
<dbReference type="InterPro" id="IPR002401">
    <property type="entry name" value="Cyt_P450_E_grp-I"/>
</dbReference>
<evidence type="ECO:0000256" key="3">
    <source>
        <dbReference type="PIRSR" id="PIRSR602401-1"/>
    </source>
</evidence>
<dbReference type="EnsemblMetazoa" id="PPA45574.1">
    <property type="protein sequence ID" value="PPA45574.1"/>
    <property type="gene ID" value="WBGene00283943"/>
</dbReference>
<evidence type="ECO:0000256" key="2">
    <source>
        <dbReference type="ARBA" id="ARBA00023033"/>
    </source>
</evidence>
<keyword evidence="3" id="KW-0479">Metal-binding</keyword>
<dbReference type="GO" id="GO:0016705">
    <property type="term" value="F:oxidoreductase activity, acting on paired donors, with incorporation or reduction of molecular oxygen"/>
    <property type="evidence" value="ECO:0007669"/>
    <property type="project" value="InterPro"/>
</dbReference>
<proteinExistence type="inferred from homology"/>
<dbReference type="SUPFAM" id="SSF48264">
    <property type="entry name" value="Cytochrome P450"/>
    <property type="match status" value="1"/>
</dbReference>
<keyword evidence="2" id="KW-0560">Oxidoreductase</keyword>
<dbReference type="OrthoDB" id="3945418at2759"/>
<dbReference type="InterPro" id="IPR001128">
    <property type="entry name" value="Cyt_P450"/>
</dbReference>
<dbReference type="GO" id="GO:0005506">
    <property type="term" value="F:iron ion binding"/>
    <property type="evidence" value="ECO:0007669"/>
    <property type="project" value="InterPro"/>
</dbReference>
<dbReference type="InterPro" id="IPR036396">
    <property type="entry name" value="Cyt_P450_sf"/>
</dbReference>
<dbReference type="AlphaFoldDB" id="A0A2A6C4M6"/>
<evidence type="ECO:0000313" key="4">
    <source>
        <dbReference type="EnsemblMetazoa" id="PPA45574.1"/>
    </source>
</evidence>
<comment type="cofactor">
    <cofactor evidence="3">
        <name>heme</name>
        <dbReference type="ChEBI" id="CHEBI:30413"/>
    </cofactor>
</comment>
<keyword evidence="2" id="KW-0503">Monooxygenase</keyword>
<accession>A0A2A6C4M6</accession>
<dbReference type="Pfam" id="PF00067">
    <property type="entry name" value="p450"/>
    <property type="match status" value="2"/>
</dbReference>
<dbReference type="PRINTS" id="PR00463">
    <property type="entry name" value="EP450I"/>
</dbReference>
<protein>
    <submittedName>
        <fullName evidence="4">Cytochrome P450</fullName>
    </submittedName>
</protein>
<feature type="binding site" description="axial binding residue" evidence="3">
    <location>
        <position position="327"/>
    </location>
    <ligand>
        <name>heme</name>
        <dbReference type="ChEBI" id="CHEBI:30413"/>
    </ligand>
    <ligandPart>
        <name>Fe</name>
        <dbReference type="ChEBI" id="CHEBI:18248"/>
    </ligandPart>
</feature>
<sequence>MIFLLVIIGALTYVVLYYQNVRKYLKGPMPLPIIGNLYHVNQTGILVSDGEVRMEQRRAALRIKREHGMGKNLMEAQVNQSIDELLKQLKETNDGVKPFDMNMPIQLCVENVINETLFGYQFKYSNTAKFEFFINCLNRHLRGLRYQNFIEEEVNKVAKVYNTNEEPTNFVQSYLAEMKKNPQLDMANLYAIVVDFWLAGMETTSTTLRWGLLHLMKHPQAKMLSVVGRERRIEMADKPNLPYFTAAIAEIQRAANIISFLGTADSFIGGHFIPALTLQIYSVLKDDSVFERPTEFVPERFLEADGKTACKKQLDRLIPFGMGKSQCVGEALAPMELILGTLLINYRFDACEPTDLTPIGGQKNPPMLLPRMERVVI</sequence>
<dbReference type="PANTHER" id="PTHR24284">
    <property type="entry name" value="CYTOCHROME P450 FAMILY"/>
    <property type="match status" value="1"/>
</dbReference>
<dbReference type="GO" id="GO:0004497">
    <property type="term" value="F:monooxygenase activity"/>
    <property type="evidence" value="ECO:0007669"/>
    <property type="project" value="UniProtKB-KW"/>
</dbReference>
<organism evidence="4 5">
    <name type="scientific">Pristionchus pacificus</name>
    <name type="common">Parasitic nematode worm</name>
    <dbReference type="NCBI Taxonomy" id="54126"/>
    <lineage>
        <taxon>Eukaryota</taxon>
        <taxon>Metazoa</taxon>
        <taxon>Ecdysozoa</taxon>
        <taxon>Nematoda</taxon>
        <taxon>Chromadorea</taxon>
        <taxon>Rhabditida</taxon>
        <taxon>Rhabditina</taxon>
        <taxon>Diplogasteromorpha</taxon>
        <taxon>Diplogasteroidea</taxon>
        <taxon>Neodiplogasteridae</taxon>
        <taxon>Pristionchus</taxon>
    </lineage>
</organism>
<dbReference type="PANTHER" id="PTHR24284:SF1">
    <property type="entry name" value="CYTOCHROME P450 FAMILY"/>
    <property type="match status" value="1"/>
</dbReference>
<evidence type="ECO:0000256" key="1">
    <source>
        <dbReference type="ARBA" id="ARBA00010617"/>
    </source>
</evidence>
<reference evidence="4" key="2">
    <citation type="submission" date="2022-06" db="UniProtKB">
        <authorList>
            <consortium name="EnsemblMetazoa"/>
        </authorList>
    </citation>
    <scope>IDENTIFICATION</scope>
    <source>
        <strain evidence="4">PS312</strain>
    </source>
</reference>
<accession>A0A8R1Z5V8</accession>